<name>H8KWY6_SOLCM</name>
<dbReference type="AlphaFoldDB" id="H8KWY6"/>
<dbReference type="KEGG" id="scn:Solca_3305"/>
<dbReference type="InterPro" id="IPR002925">
    <property type="entry name" value="Dienelactn_hydro"/>
</dbReference>
<dbReference type="GO" id="GO:0016787">
    <property type="term" value="F:hydrolase activity"/>
    <property type="evidence" value="ECO:0007669"/>
    <property type="project" value="UniProtKB-KW"/>
</dbReference>
<evidence type="ECO:0000259" key="1">
    <source>
        <dbReference type="Pfam" id="PF01738"/>
    </source>
</evidence>
<dbReference type="STRING" id="929556.Solca_3305"/>
<dbReference type="PANTHER" id="PTHR46623:SF6">
    <property type="entry name" value="ALPHA_BETA-HYDROLASES SUPERFAMILY PROTEIN"/>
    <property type="match status" value="1"/>
</dbReference>
<keyword evidence="2" id="KW-0378">Hydrolase</keyword>
<sequence>MLVPTFSFAQMKMSCCSTPGTQEFAMLSKDKDFVKSHEEPLPLNFKSDLGKDIMLPSADGKEAHIYELKAAKPTNNYLFVIHEWWGLNDYIKRESEKLYHDLGNVTVIAIDLYDKQIATTREEAANYMNTVTEARAKAIINATIKYVGANAQIATVGWCFGGGWSLQTSLLAGKQAAGCIMYYGMPEKDEAKLATLHADVLGIFAKEDKWITPQVVDEFATKMKAAGKKITVKIYEADHAFANPSNPKFNKAATEDAYATSLTFLKDRLK</sequence>
<protein>
    <submittedName>
        <fullName evidence="2">Dienelactone hydrolase-like enzyme</fullName>
    </submittedName>
</protein>
<dbReference type="HOGENOM" id="CLU_054590_7_2_10"/>
<feature type="domain" description="Dienelactone hydrolase" evidence="1">
    <location>
        <begin position="77"/>
        <end position="267"/>
    </location>
</feature>
<keyword evidence="3" id="KW-1185">Reference proteome</keyword>
<dbReference type="InterPro" id="IPR029058">
    <property type="entry name" value="AB_hydrolase_fold"/>
</dbReference>
<accession>H8KWY6</accession>
<dbReference type="eggNOG" id="COG0412">
    <property type="taxonomic scope" value="Bacteria"/>
</dbReference>
<dbReference type="Pfam" id="PF01738">
    <property type="entry name" value="DLH"/>
    <property type="match status" value="1"/>
</dbReference>
<proteinExistence type="predicted"/>
<dbReference type="SUPFAM" id="SSF53474">
    <property type="entry name" value="alpha/beta-Hydrolases"/>
    <property type="match status" value="1"/>
</dbReference>
<gene>
    <name evidence="2" type="ordered locus">Solca_3305</name>
</gene>
<dbReference type="Proteomes" id="UP000007590">
    <property type="component" value="Chromosome"/>
</dbReference>
<dbReference type="Gene3D" id="3.40.50.1820">
    <property type="entry name" value="alpha/beta hydrolase"/>
    <property type="match status" value="1"/>
</dbReference>
<dbReference type="EMBL" id="CP003349">
    <property type="protein sequence ID" value="AFD08315.1"/>
    <property type="molecule type" value="Genomic_DNA"/>
</dbReference>
<evidence type="ECO:0000313" key="3">
    <source>
        <dbReference type="Proteomes" id="UP000007590"/>
    </source>
</evidence>
<organism evidence="2 3">
    <name type="scientific">Solitalea canadensis (strain ATCC 29591 / DSM 3403 / JCM 21819 / LMG 8368 / NBRC 15130 / NCIMB 12057 / USAM 9D)</name>
    <name type="common">Flexibacter canadensis</name>
    <dbReference type="NCBI Taxonomy" id="929556"/>
    <lineage>
        <taxon>Bacteria</taxon>
        <taxon>Pseudomonadati</taxon>
        <taxon>Bacteroidota</taxon>
        <taxon>Sphingobacteriia</taxon>
        <taxon>Sphingobacteriales</taxon>
        <taxon>Sphingobacteriaceae</taxon>
        <taxon>Solitalea</taxon>
    </lineage>
</organism>
<dbReference type="InterPro" id="IPR051049">
    <property type="entry name" value="Dienelactone_hydrolase-like"/>
</dbReference>
<dbReference type="PANTHER" id="PTHR46623">
    <property type="entry name" value="CARBOXYMETHYLENEBUTENOLIDASE-RELATED"/>
    <property type="match status" value="1"/>
</dbReference>
<evidence type="ECO:0000313" key="2">
    <source>
        <dbReference type="EMBL" id="AFD08315.1"/>
    </source>
</evidence>
<reference evidence="2" key="1">
    <citation type="submission" date="2012-02" db="EMBL/GenBank/DDBJ databases">
        <title>The complete genome of Solitalea canadensis DSM 3403.</title>
        <authorList>
            <consortium name="US DOE Joint Genome Institute (JGI-PGF)"/>
            <person name="Lucas S."/>
            <person name="Copeland A."/>
            <person name="Lapidus A."/>
            <person name="Glavina del Rio T."/>
            <person name="Dalin E."/>
            <person name="Tice H."/>
            <person name="Bruce D."/>
            <person name="Goodwin L."/>
            <person name="Pitluck S."/>
            <person name="Peters L."/>
            <person name="Ovchinnikova G."/>
            <person name="Lu M."/>
            <person name="Kyrpides N."/>
            <person name="Mavromatis K."/>
            <person name="Ivanova N."/>
            <person name="Brettin T."/>
            <person name="Detter J.C."/>
            <person name="Han C."/>
            <person name="Larimer F."/>
            <person name="Land M."/>
            <person name="Hauser L."/>
            <person name="Markowitz V."/>
            <person name="Cheng J.-F."/>
            <person name="Hugenholtz P."/>
            <person name="Woyke T."/>
            <person name="Wu D."/>
            <person name="Spring S."/>
            <person name="Schroeder M."/>
            <person name="Kopitz M."/>
            <person name="Brambilla E."/>
            <person name="Klenk H.-P."/>
            <person name="Eisen J.A."/>
        </authorList>
    </citation>
    <scope>NUCLEOTIDE SEQUENCE</scope>
    <source>
        <strain evidence="2">DSM 3403</strain>
    </source>
</reference>